<comment type="caution">
    <text evidence="1">The sequence shown here is derived from an EMBL/GenBank/DDBJ whole genome shotgun (WGS) entry which is preliminary data.</text>
</comment>
<dbReference type="AlphaFoldDB" id="A0A9Q1GVI0"/>
<accession>A0A9Q1GVI0</accession>
<name>A0A9Q1GVI0_9CARY</name>
<organism evidence="1 2">
    <name type="scientific">Carnegiea gigantea</name>
    <dbReference type="NCBI Taxonomy" id="171969"/>
    <lineage>
        <taxon>Eukaryota</taxon>
        <taxon>Viridiplantae</taxon>
        <taxon>Streptophyta</taxon>
        <taxon>Embryophyta</taxon>
        <taxon>Tracheophyta</taxon>
        <taxon>Spermatophyta</taxon>
        <taxon>Magnoliopsida</taxon>
        <taxon>eudicotyledons</taxon>
        <taxon>Gunneridae</taxon>
        <taxon>Pentapetalae</taxon>
        <taxon>Caryophyllales</taxon>
        <taxon>Cactineae</taxon>
        <taxon>Cactaceae</taxon>
        <taxon>Cactoideae</taxon>
        <taxon>Echinocereeae</taxon>
        <taxon>Carnegiea</taxon>
    </lineage>
</organism>
<evidence type="ECO:0000313" key="1">
    <source>
        <dbReference type="EMBL" id="KAJ8426299.1"/>
    </source>
</evidence>
<evidence type="ECO:0000313" key="2">
    <source>
        <dbReference type="Proteomes" id="UP001153076"/>
    </source>
</evidence>
<protein>
    <submittedName>
        <fullName evidence="1">Uncharacterized protein</fullName>
    </submittedName>
</protein>
<dbReference type="OrthoDB" id="312915at2759"/>
<keyword evidence="2" id="KW-1185">Reference proteome</keyword>
<sequence length="225" mass="25557">MGPPFLHLSSSPSWSWFSSTFCALNSIYHSHLFEEHWSPIPVVGMDTTSHPIFSEFSELEIREHSDDYVRSHIMKMHDSRSVLAKSQLLKDEGNRLFRTRVYPLLDLEVILHLGMIEEAHNDLLLDLQFDPSNDEVKELLNVEQLSNHVNSPMGQKETKTNYPIELPPNLRWQSSLIPLNLGNSSQHECSSQMSPQNGVVAKVSHGLESDLCSTLGQLRGKGNWI</sequence>
<reference evidence="1" key="1">
    <citation type="submission" date="2022-04" db="EMBL/GenBank/DDBJ databases">
        <title>Carnegiea gigantea Genome sequencing and assembly v2.</title>
        <authorList>
            <person name="Copetti D."/>
            <person name="Sanderson M.J."/>
            <person name="Burquez A."/>
            <person name="Wojciechowski M.F."/>
        </authorList>
    </citation>
    <scope>NUCLEOTIDE SEQUENCE</scope>
    <source>
        <strain evidence="1">SGP5-SGP5p</strain>
        <tissue evidence="1">Aerial part</tissue>
    </source>
</reference>
<dbReference type="EMBL" id="JAKOGI010001315">
    <property type="protein sequence ID" value="KAJ8426299.1"/>
    <property type="molecule type" value="Genomic_DNA"/>
</dbReference>
<dbReference type="Proteomes" id="UP001153076">
    <property type="component" value="Unassembled WGS sequence"/>
</dbReference>
<proteinExistence type="predicted"/>
<gene>
    <name evidence="1" type="ORF">Cgig2_007530</name>
</gene>